<dbReference type="InterPro" id="IPR000172">
    <property type="entry name" value="GMC_OxRdtase_N"/>
</dbReference>
<comment type="caution">
    <text evidence="6">The sequence shown here is derived from an EMBL/GenBank/DDBJ whole genome shotgun (WGS) entry which is preliminary data.</text>
</comment>
<dbReference type="Gene3D" id="3.30.410.40">
    <property type="match status" value="1"/>
</dbReference>
<evidence type="ECO:0000256" key="2">
    <source>
        <dbReference type="ARBA" id="ARBA00010790"/>
    </source>
</evidence>
<name>A0A0F9XMJ0_TRIHA</name>
<keyword evidence="4" id="KW-0274">FAD</keyword>
<evidence type="ECO:0000313" key="7">
    <source>
        <dbReference type="Proteomes" id="UP000034112"/>
    </source>
</evidence>
<keyword evidence="3" id="KW-0285">Flavoprotein</keyword>
<feature type="domain" description="Glucose-methanol-choline oxidoreductase N-terminal" evidence="5">
    <location>
        <begin position="29"/>
        <end position="43"/>
    </location>
</feature>
<dbReference type="InterPro" id="IPR012132">
    <property type="entry name" value="GMC_OxRdtase"/>
</dbReference>
<accession>A0A0F9XMJ0</accession>
<dbReference type="PANTHER" id="PTHR11552">
    <property type="entry name" value="GLUCOSE-METHANOL-CHOLINE GMC OXIDOREDUCTASE"/>
    <property type="match status" value="1"/>
</dbReference>
<dbReference type="PROSITE" id="PS00624">
    <property type="entry name" value="GMC_OXRED_2"/>
    <property type="match status" value="1"/>
</dbReference>
<comment type="cofactor">
    <cofactor evidence="1">
        <name>FAD</name>
        <dbReference type="ChEBI" id="CHEBI:57692"/>
    </cofactor>
</comment>
<organism evidence="6 7">
    <name type="scientific">Trichoderma harzianum</name>
    <name type="common">Hypocrea lixii</name>
    <dbReference type="NCBI Taxonomy" id="5544"/>
    <lineage>
        <taxon>Eukaryota</taxon>
        <taxon>Fungi</taxon>
        <taxon>Dikarya</taxon>
        <taxon>Ascomycota</taxon>
        <taxon>Pezizomycotina</taxon>
        <taxon>Sordariomycetes</taxon>
        <taxon>Hypocreomycetidae</taxon>
        <taxon>Hypocreales</taxon>
        <taxon>Hypocreaceae</taxon>
        <taxon>Trichoderma</taxon>
    </lineage>
</organism>
<dbReference type="GO" id="GO:0016614">
    <property type="term" value="F:oxidoreductase activity, acting on CH-OH group of donors"/>
    <property type="evidence" value="ECO:0007669"/>
    <property type="project" value="InterPro"/>
</dbReference>
<dbReference type="PANTHER" id="PTHR11552:SF147">
    <property type="entry name" value="CHOLINE DEHYDROGENASE, MITOCHONDRIAL"/>
    <property type="match status" value="1"/>
</dbReference>
<dbReference type="Proteomes" id="UP000034112">
    <property type="component" value="Unassembled WGS sequence"/>
</dbReference>
<dbReference type="Pfam" id="PF00732">
    <property type="entry name" value="GMC_oxred_N"/>
    <property type="match status" value="1"/>
</dbReference>
<dbReference type="EMBL" id="JOKZ01000193">
    <property type="protein sequence ID" value="KKP01508.1"/>
    <property type="molecule type" value="Genomic_DNA"/>
</dbReference>
<dbReference type="InterPro" id="IPR036188">
    <property type="entry name" value="FAD/NAD-bd_sf"/>
</dbReference>
<gene>
    <name evidence="6" type="ORF">THAR02_06412</name>
</gene>
<proteinExistence type="inferred from homology"/>
<protein>
    <recommendedName>
        <fullName evidence="5">Glucose-methanol-choline oxidoreductase N-terminal domain-containing protein</fullName>
    </recommendedName>
</protein>
<evidence type="ECO:0000256" key="4">
    <source>
        <dbReference type="ARBA" id="ARBA00022827"/>
    </source>
</evidence>
<comment type="similarity">
    <text evidence="2">Belongs to the GMC oxidoreductase family.</text>
</comment>
<dbReference type="AlphaFoldDB" id="A0A0F9XMJ0"/>
<dbReference type="Gene3D" id="3.50.50.60">
    <property type="entry name" value="FAD/NAD(P)-binding domain"/>
    <property type="match status" value="1"/>
</dbReference>
<sequence length="210" mass="23447">MLVLALNPLRCLKFPITDFATQETIISAGAIDSPKILLLSGIGPQDKLTSHSIPVTSVLPGVGNNFKDKRMVYIKAHLQSGTVPSISMSGVARWQQLGEEDRMGPVGVEPCRIAMRYFKLDNLETFAEFQQLDEQAKQLLMRPWASLYEIAPVTPVIQLNYPQNPYDRRVLVESTNKVIDFIYNSKISVVEFILGLKSKTDEDGLVHSTL</sequence>
<reference evidence="7" key="1">
    <citation type="journal article" date="2015" name="Genome Announc.">
        <title>Draft whole-genome sequence of the biocontrol agent Trichoderma harzianum T6776.</title>
        <authorList>
            <person name="Baroncelli R."/>
            <person name="Piaggeschi G."/>
            <person name="Fiorini L."/>
            <person name="Bertolini E."/>
            <person name="Zapparata A."/>
            <person name="Pe M.E."/>
            <person name="Sarrocco S."/>
            <person name="Vannacci G."/>
        </authorList>
    </citation>
    <scope>NUCLEOTIDE SEQUENCE [LARGE SCALE GENOMIC DNA]</scope>
    <source>
        <strain evidence="7">T6776</strain>
    </source>
</reference>
<evidence type="ECO:0000259" key="5">
    <source>
        <dbReference type="PROSITE" id="PS00624"/>
    </source>
</evidence>
<dbReference type="SUPFAM" id="SSF51905">
    <property type="entry name" value="FAD/NAD(P)-binding domain"/>
    <property type="match status" value="1"/>
</dbReference>
<dbReference type="OrthoDB" id="269227at2759"/>
<evidence type="ECO:0000313" key="6">
    <source>
        <dbReference type="EMBL" id="KKP01508.1"/>
    </source>
</evidence>
<evidence type="ECO:0000256" key="3">
    <source>
        <dbReference type="ARBA" id="ARBA00022630"/>
    </source>
</evidence>
<evidence type="ECO:0000256" key="1">
    <source>
        <dbReference type="ARBA" id="ARBA00001974"/>
    </source>
</evidence>
<dbReference type="GO" id="GO:0050660">
    <property type="term" value="F:flavin adenine dinucleotide binding"/>
    <property type="evidence" value="ECO:0007669"/>
    <property type="project" value="InterPro"/>
</dbReference>